<sequence length="167" mass="18599">MLVRVYRNLAQRCLSVVFPDDHRIWRVGHHADALLLADAEMVVQEHGRFQVLNTGQKNVHAWVTGRLIAADVAAVEEPIVSDTVEEAFPWLPEADVVAEQAVECTRFDYNPFTARFFFETETMDPIESADFAFIRSPGECFAFGPADLPPLPAVQDLMLAAESQPAA</sequence>
<dbReference type="InterPro" id="IPR058002">
    <property type="entry name" value="Gp82"/>
</dbReference>
<dbReference type="AlphaFoldDB" id="A0A286GRQ1"/>
<evidence type="ECO:0000313" key="2">
    <source>
        <dbReference type="Proteomes" id="UP000219621"/>
    </source>
</evidence>
<dbReference type="OrthoDB" id="7998453at2"/>
<proteinExistence type="predicted"/>
<evidence type="ECO:0000313" key="1">
    <source>
        <dbReference type="EMBL" id="SOD97729.1"/>
    </source>
</evidence>
<reference evidence="1 2" key="1">
    <citation type="submission" date="2017-09" db="EMBL/GenBank/DDBJ databases">
        <authorList>
            <person name="Ehlers B."/>
            <person name="Leendertz F.H."/>
        </authorList>
    </citation>
    <scope>NUCLEOTIDE SEQUENCE [LARGE SCALE GENOMIC DNA]</scope>
    <source>
        <strain evidence="1 2">USBA 140</strain>
    </source>
</reference>
<protein>
    <submittedName>
        <fullName evidence="1">Uncharacterized protein</fullName>
    </submittedName>
</protein>
<organism evidence="1 2">
    <name type="scientific">Caenispirillum bisanense</name>
    <dbReference type="NCBI Taxonomy" id="414052"/>
    <lineage>
        <taxon>Bacteria</taxon>
        <taxon>Pseudomonadati</taxon>
        <taxon>Pseudomonadota</taxon>
        <taxon>Alphaproteobacteria</taxon>
        <taxon>Rhodospirillales</taxon>
        <taxon>Novispirillaceae</taxon>
        <taxon>Caenispirillum</taxon>
    </lineage>
</organism>
<dbReference type="EMBL" id="OCNJ01000007">
    <property type="protein sequence ID" value="SOD97729.1"/>
    <property type="molecule type" value="Genomic_DNA"/>
</dbReference>
<dbReference type="Proteomes" id="UP000219621">
    <property type="component" value="Unassembled WGS sequence"/>
</dbReference>
<dbReference type="RefSeq" id="WP_097280177.1">
    <property type="nucleotide sequence ID" value="NZ_OCNJ01000007.1"/>
</dbReference>
<gene>
    <name evidence="1" type="ORF">SAMN05421508_10763</name>
</gene>
<name>A0A286GRQ1_9PROT</name>
<dbReference type="Pfam" id="PF25735">
    <property type="entry name" value="Phage_L5_gp82"/>
    <property type="match status" value="1"/>
</dbReference>
<keyword evidence="2" id="KW-1185">Reference proteome</keyword>
<accession>A0A286GRQ1</accession>